<dbReference type="AlphaFoldDB" id="A0A9N9FPQ5"/>
<comment type="caution">
    <text evidence="9">The sequence shown here is derived from an EMBL/GenBank/DDBJ whole genome shotgun (WGS) entry which is preliminary data.</text>
</comment>
<dbReference type="InterPro" id="IPR000719">
    <property type="entry name" value="Prot_kinase_dom"/>
</dbReference>
<dbReference type="PROSITE" id="PS00107">
    <property type="entry name" value="PROTEIN_KINASE_ATP"/>
    <property type="match status" value="1"/>
</dbReference>
<gene>
    <name evidence="9" type="ORF">FMOSSE_LOCUS6367</name>
</gene>
<dbReference type="Proteomes" id="UP000789375">
    <property type="component" value="Unassembled WGS sequence"/>
</dbReference>
<reference evidence="9" key="1">
    <citation type="submission" date="2021-06" db="EMBL/GenBank/DDBJ databases">
        <authorList>
            <person name="Kallberg Y."/>
            <person name="Tangrot J."/>
            <person name="Rosling A."/>
        </authorList>
    </citation>
    <scope>NUCLEOTIDE SEQUENCE</scope>
    <source>
        <strain evidence="9">87-6 pot B 2015</strain>
    </source>
</reference>
<evidence type="ECO:0000256" key="4">
    <source>
        <dbReference type="ARBA" id="ARBA00022777"/>
    </source>
</evidence>
<name>A0A9N9FPQ5_FUNMO</name>
<dbReference type="EMBL" id="CAJVPP010001321">
    <property type="protein sequence ID" value="CAG8548980.1"/>
    <property type="molecule type" value="Genomic_DNA"/>
</dbReference>
<dbReference type="InterPro" id="IPR008271">
    <property type="entry name" value="Ser/Thr_kinase_AS"/>
</dbReference>
<dbReference type="Gene3D" id="1.10.510.10">
    <property type="entry name" value="Transferase(Phosphotransferase) domain 1"/>
    <property type="match status" value="1"/>
</dbReference>
<dbReference type="CDD" id="cd05117">
    <property type="entry name" value="STKc_CAMK"/>
    <property type="match status" value="1"/>
</dbReference>
<dbReference type="Gene3D" id="3.30.200.20">
    <property type="entry name" value="Phosphorylase Kinase, domain 1"/>
    <property type="match status" value="1"/>
</dbReference>
<protein>
    <submittedName>
        <fullName evidence="9">1684_t:CDS:1</fullName>
    </submittedName>
</protein>
<dbReference type="GO" id="GO:0005524">
    <property type="term" value="F:ATP binding"/>
    <property type="evidence" value="ECO:0007669"/>
    <property type="project" value="UniProtKB-UniRule"/>
</dbReference>
<sequence>MYDRMTSRNDDDPVPPYFTDKNILRYIKNRTRFTMHKIKNIFYAESKIKKASLYPWSLEKRYKISKNVLGTGSFGVVKECTDKCTGIKYALKIINKKAIQGKEQMLNTELNVLKKVNHPNIVTLHDLFETKNAVYIITDLASGGELFNQLIQKGSYTEKDASNLVKQILEGVAYLHDHEIVHRDLKPENLLFSDKSDHPNLMITDFGLSKILKHHNDILMTACGTPGYVAPEVLRQTGHGKPVDIWSVGVIMYTLLCGYTPFGGEDQAALFDSILSGVYYFEEEYWSEISDYAKDLIDKLMTYDANKRITVHDALRHPWFHMADNIDLLNNVRTNFSARATLKKAINVVQGVTRLRKTTMVLLILS</sequence>
<dbReference type="PROSITE" id="PS00108">
    <property type="entry name" value="PROTEIN_KINASE_ST"/>
    <property type="match status" value="1"/>
</dbReference>
<keyword evidence="5 6" id="KW-0067">ATP-binding</keyword>
<dbReference type="PANTHER" id="PTHR24347">
    <property type="entry name" value="SERINE/THREONINE-PROTEIN KINASE"/>
    <property type="match status" value="1"/>
</dbReference>
<evidence type="ECO:0000259" key="8">
    <source>
        <dbReference type="PROSITE" id="PS50011"/>
    </source>
</evidence>
<keyword evidence="4" id="KW-0418">Kinase</keyword>
<keyword evidence="1 7" id="KW-0723">Serine/threonine-protein kinase</keyword>
<dbReference type="SMART" id="SM00220">
    <property type="entry name" value="S_TKc"/>
    <property type="match status" value="1"/>
</dbReference>
<evidence type="ECO:0000256" key="1">
    <source>
        <dbReference type="ARBA" id="ARBA00022527"/>
    </source>
</evidence>
<evidence type="ECO:0000313" key="9">
    <source>
        <dbReference type="EMBL" id="CAG8548980.1"/>
    </source>
</evidence>
<evidence type="ECO:0000256" key="3">
    <source>
        <dbReference type="ARBA" id="ARBA00022741"/>
    </source>
</evidence>
<dbReference type="Pfam" id="PF00069">
    <property type="entry name" value="Pkinase"/>
    <property type="match status" value="1"/>
</dbReference>
<keyword evidence="10" id="KW-1185">Reference proteome</keyword>
<keyword evidence="2" id="KW-0808">Transferase</keyword>
<feature type="binding site" evidence="6">
    <location>
        <position position="92"/>
    </location>
    <ligand>
        <name>ATP</name>
        <dbReference type="ChEBI" id="CHEBI:30616"/>
    </ligand>
</feature>
<evidence type="ECO:0000256" key="2">
    <source>
        <dbReference type="ARBA" id="ARBA00022679"/>
    </source>
</evidence>
<dbReference type="FunFam" id="3.30.200.20:FF:000315">
    <property type="entry name" value="Calcium-dependent protein kinase 3"/>
    <property type="match status" value="1"/>
</dbReference>
<dbReference type="GO" id="GO:0004674">
    <property type="term" value="F:protein serine/threonine kinase activity"/>
    <property type="evidence" value="ECO:0007669"/>
    <property type="project" value="UniProtKB-KW"/>
</dbReference>
<evidence type="ECO:0000313" key="10">
    <source>
        <dbReference type="Proteomes" id="UP000789375"/>
    </source>
</evidence>
<dbReference type="FunFam" id="1.10.510.10:FF:000026">
    <property type="entry name" value="Calcium/calmodulin-dependent protein kinase type 1"/>
    <property type="match status" value="1"/>
</dbReference>
<organism evidence="9 10">
    <name type="scientific">Funneliformis mosseae</name>
    <name type="common">Endomycorrhizal fungus</name>
    <name type="synonym">Glomus mosseae</name>
    <dbReference type="NCBI Taxonomy" id="27381"/>
    <lineage>
        <taxon>Eukaryota</taxon>
        <taxon>Fungi</taxon>
        <taxon>Fungi incertae sedis</taxon>
        <taxon>Mucoromycota</taxon>
        <taxon>Glomeromycotina</taxon>
        <taxon>Glomeromycetes</taxon>
        <taxon>Glomerales</taxon>
        <taxon>Glomeraceae</taxon>
        <taxon>Funneliformis</taxon>
    </lineage>
</organism>
<feature type="domain" description="Protein kinase" evidence="8">
    <location>
        <begin position="63"/>
        <end position="320"/>
    </location>
</feature>
<dbReference type="PROSITE" id="PS50011">
    <property type="entry name" value="PROTEIN_KINASE_DOM"/>
    <property type="match status" value="1"/>
</dbReference>
<evidence type="ECO:0000256" key="7">
    <source>
        <dbReference type="RuleBase" id="RU000304"/>
    </source>
</evidence>
<evidence type="ECO:0000256" key="5">
    <source>
        <dbReference type="ARBA" id="ARBA00022840"/>
    </source>
</evidence>
<dbReference type="InterPro" id="IPR011009">
    <property type="entry name" value="Kinase-like_dom_sf"/>
</dbReference>
<evidence type="ECO:0000256" key="6">
    <source>
        <dbReference type="PROSITE-ProRule" id="PRU10141"/>
    </source>
</evidence>
<proteinExistence type="inferred from homology"/>
<comment type="similarity">
    <text evidence="7">Belongs to the protein kinase superfamily.</text>
</comment>
<dbReference type="SUPFAM" id="SSF56112">
    <property type="entry name" value="Protein kinase-like (PK-like)"/>
    <property type="match status" value="1"/>
</dbReference>
<keyword evidence="3 6" id="KW-0547">Nucleotide-binding</keyword>
<accession>A0A9N9FPQ5</accession>
<dbReference type="InterPro" id="IPR017441">
    <property type="entry name" value="Protein_kinase_ATP_BS"/>
</dbReference>